<name>A0A4C1TUA8_EUMVA</name>
<feature type="chain" id="PRO_5020036429" description="Osiris 9" evidence="2">
    <location>
        <begin position="17"/>
        <end position="238"/>
    </location>
</feature>
<dbReference type="PANTHER" id="PTHR21879">
    <property type="entry name" value="FI03362P-RELATED-RELATED"/>
    <property type="match status" value="1"/>
</dbReference>
<dbReference type="Proteomes" id="UP000299102">
    <property type="component" value="Unassembled WGS sequence"/>
</dbReference>
<evidence type="ECO:0000256" key="2">
    <source>
        <dbReference type="SAM" id="SignalP"/>
    </source>
</evidence>
<dbReference type="InterPro" id="IPR012464">
    <property type="entry name" value="DUF1676"/>
</dbReference>
<evidence type="ECO:0000256" key="1">
    <source>
        <dbReference type="SAM" id="Phobius"/>
    </source>
</evidence>
<protein>
    <recommendedName>
        <fullName evidence="5">Osiris 9</fullName>
    </recommendedName>
</protein>
<comment type="caution">
    <text evidence="3">The sequence shown here is derived from an EMBL/GenBank/DDBJ whole genome shotgun (WGS) entry which is preliminary data.</text>
</comment>
<evidence type="ECO:0008006" key="5">
    <source>
        <dbReference type="Google" id="ProtNLM"/>
    </source>
</evidence>
<keyword evidence="2" id="KW-0732">Signal</keyword>
<evidence type="ECO:0000313" key="4">
    <source>
        <dbReference type="Proteomes" id="UP000299102"/>
    </source>
</evidence>
<keyword evidence="1" id="KW-1133">Transmembrane helix</keyword>
<organism evidence="3 4">
    <name type="scientific">Eumeta variegata</name>
    <name type="common">Bagworm moth</name>
    <name type="synonym">Eumeta japonica</name>
    <dbReference type="NCBI Taxonomy" id="151549"/>
    <lineage>
        <taxon>Eukaryota</taxon>
        <taxon>Metazoa</taxon>
        <taxon>Ecdysozoa</taxon>
        <taxon>Arthropoda</taxon>
        <taxon>Hexapoda</taxon>
        <taxon>Insecta</taxon>
        <taxon>Pterygota</taxon>
        <taxon>Neoptera</taxon>
        <taxon>Endopterygota</taxon>
        <taxon>Lepidoptera</taxon>
        <taxon>Glossata</taxon>
        <taxon>Ditrysia</taxon>
        <taxon>Tineoidea</taxon>
        <taxon>Psychidae</taxon>
        <taxon>Oiketicinae</taxon>
        <taxon>Eumeta</taxon>
    </lineage>
</organism>
<dbReference type="EMBL" id="BGZK01000088">
    <property type="protein sequence ID" value="GBP17580.1"/>
    <property type="molecule type" value="Genomic_DNA"/>
</dbReference>
<feature type="transmembrane region" description="Helical" evidence="1">
    <location>
        <begin position="143"/>
        <end position="167"/>
    </location>
</feature>
<dbReference type="STRING" id="151549.A0A4C1TUA8"/>
<dbReference type="Pfam" id="PF07898">
    <property type="entry name" value="DUF1676"/>
    <property type="match status" value="1"/>
</dbReference>
<keyword evidence="1" id="KW-0472">Membrane</keyword>
<proteinExistence type="predicted"/>
<reference evidence="3 4" key="1">
    <citation type="journal article" date="2019" name="Commun. Biol.">
        <title>The bagworm genome reveals a unique fibroin gene that provides high tensile strength.</title>
        <authorList>
            <person name="Kono N."/>
            <person name="Nakamura H."/>
            <person name="Ohtoshi R."/>
            <person name="Tomita M."/>
            <person name="Numata K."/>
            <person name="Arakawa K."/>
        </authorList>
    </citation>
    <scope>NUCLEOTIDE SEQUENCE [LARGE SCALE GENOMIC DNA]</scope>
</reference>
<keyword evidence="4" id="KW-1185">Reference proteome</keyword>
<sequence>MKSILPLLVLISLSQCGPVTKENESFLKTVIGNFVNCMNEDIGLCLKENALKFTARLAAARELKITPGLTYINSEPEKSEKAEITYSEDPEVREKQVSEKLDEQIASILDNAEIEVKLPGFDENEDNETTSARGKKGKKKLKMLIPLMLLAKAKAVALMTAFLGIIAFSIFKIMVMLKIAFIAKALAILKWLLSKHHHHHEEHGWIPHEEHHDHHGWDGGWARSKSDAQNLAYAAHRK</sequence>
<feature type="signal peptide" evidence="2">
    <location>
        <begin position="1"/>
        <end position="16"/>
    </location>
</feature>
<accession>A0A4C1TUA8</accession>
<gene>
    <name evidence="3" type="ORF">EVAR_12291_1</name>
</gene>
<dbReference type="OrthoDB" id="7456765at2759"/>
<evidence type="ECO:0000313" key="3">
    <source>
        <dbReference type="EMBL" id="GBP17580.1"/>
    </source>
</evidence>
<keyword evidence="1" id="KW-0812">Transmembrane</keyword>
<dbReference type="AlphaFoldDB" id="A0A4C1TUA8"/>
<dbReference type="GO" id="GO:0016020">
    <property type="term" value="C:membrane"/>
    <property type="evidence" value="ECO:0007669"/>
    <property type="project" value="TreeGrafter"/>
</dbReference>